<dbReference type="AlphaFoldDB" id="A0A1J5TJP0"/>
<accession>A0A1J5TJP0</accession>
<sequence>MTPPVNLVLINPKKSPDISEDNRRLISRIAPVCLAYNFHLWLIDFGIKETPLDFAENIAPSTSIGKGGENLIRLCKEGKVKILDMPLPQNVGQMIICTSQPENSKEKELKEIVTVSKKKAIALIFGIDQRNNKLLKKIKEDSYCHLDITSNKIRLSLDSEIGAVCHSLFMIRKA</sequence>
<evidence type="ECO:0000313" key="1">
    <source>
        <dbReference type="EMBL" id="OIR12246.1"/>
    </source>
</evidence>
<evidence type="ECO:0008006" key="3">
    <source>
        <dbReference type="Google" id="ProtNLM"/>
    </source>
</evidence>
<organism evidence="1 2">
    <name type="scientific">Marine Group III euryarchaeote CG-Epi6</name>
    <dbReference type="NCBI Taxonomy" id="1889000"/>
    <lineage>
        <taxon>Archaea</taxon>
        <taxon>Methanobacteriati</taxon>
        <taxon>Thermoplasmatota</taxon>
        <taxon>Thermoplasmata</taxon>
        <taxon>Candidatus Thermoprofundales</taxon>
    </lineage>
</organism>
<dbReference type="InterPro" id="IPR007501">
    <property type="entry name" value="DUF531"/>
</dbReference>
<comment type="caution">
    <text evidence="1">The sequence shown here is derived from an EMBL/GenBank/DDBJ whole genome shotgun (WGS) entry which is preliminary data.</text>
</comment>
<gene>
    <name evidence="1" type="ORF">BEU03_02390</name>
</gene>
<reference evidence="1 2" key="1">
    <citation type="submission" date="2016-08" db="EMBL/GenBank/DDBJ databases">
        <title>New Insights into Marine Group III Euryarchaeota, from dark to light.</title>
        <authorList>
            <person name="Haro-Moreno J.M."/>
            <person name="Rodriguez-Valera F."/>
            <person name="Lopez-Garcia P."/>
            <person name="Moreira D."/>
            <person name="Martin-Cuadrado A.B."/>
        </authorList>
    </citation>
    <scope>NUCLEOTIDE SEQUENCE [LARGE SCALE GENOMIC DNA]</scope>
    <source>
        <strain evidence="1">CG-Epi6</strain>
    </source>
</reference>
<dbReference type="EMBL" id="MIYV01000015">
    <property type="protein sequence ID" value="OIR12246.1"/>
    <property type="molecule type" value="Genomic_DNA"/>
</dbReference>
<proteinExistence type="predicted"/>
<dbReference type="Pfam" id="PF04407">
    <property type="entry name" value="DUF531"/>
    <property type="match status" value="1"/>
</dbReference>
<name>A0A1J5TJP0_9ARCH</name>
<protein>
    <recommendedName>
        <fullName evidence="3">DUF531 domain-containing protein</fullName>
    </recommendedName>
</protein>
<evidence type="ECO:0000313" key="2">
    <source>
        <dbReference type="Proteomes" id="UP000183403"/>
    </source>
</evidence>
<dbReference type="Proteomes" id="UP000183403">
    <property type="component" value="Unassembled WGS sequence"/>
</dbReference>